<dbReference type="GO" id="GO:0003700">
    <property type="term" value="F:DNA-binding transcription factor activity"/>
    <property type="evidence" value="ECO:0007669"/>
    <property type="project" value="InterPro"/>
</dbReference>
<evidence type="ECO:0000313" key="2">
    <source>
        <dbReference type="EMBL" id="OGK16686.1"/>
    </source>
</evidence>
<dbReference type="InterPro" id="IPR036388">
    <property type="entry name" value="WH-like_DNA-bd_sf"/>
</dbReference>
<dbReference type="EMBL" id="MFZG01000019">
    <property type="protein sequence ID" value="OGK16686.1"/>
    <property type="molecule type" value="Genomic_DNA"/>
</dbReference>
<proteinExistence type="predicted"/>
<dbReference type="GO" id="GO:0006352">
    <property type="term" value="P:DNA-templated transcription initiation"/>
    <property type="evidence" value="ECO:0007669"/>
    <property type="project" value="InterPro"/>
</dbReference>
<organism evidence="2 3">
    <name type="scientific">Candidatus Roizmanbacteria bacterium RIFCSPHIGHO2_01_FULL_39_12c</name>
    <dbReference type="NCBI Taxonomy" id="1802031"/>
    <lineage>
        <taxon>Bacteria</taxon>
        <taxon>Candidatus Roizmaniibacteriota</taxon>
    </lineage>
</organism>
<name>A0A1F7GCN9_9BACT</name>
<dbReference type="InterPro" id="IPR007630">
    <property type="entry name" value="RNA_pol_sigma70_r4"/>
</dbReference>
<feature type="domain" description="RNA polymerase sigma-70 region 4" evidence="1">
    <location>
        <begin position="18"/>
        <end position="61"/>
    </location>
</feature>
<evidence type="ECO:0000313" key="3">
    <source>
        <dbReference type="Proteomes" id="UP000177208"/>
    </source>
</evidence>
<reference evidence="2 3" key="1">
    <citation type="journal article" date="2016" name="Nat. Commun.">
        <title>Thousands of microbial genomes shed light on interconnected biogeochemical processes in an aquifer system.</title>
        <authorList>
            <person name="Anantharaman K."/>
            <person name="Brown C.T."/>
            <person name="Hug L.A."/>
            <person name="Sharon I."/>
            <person name="Castelle C.J."/>
            <person name="Probst A.J."/>
            <person name="Thomas B.C."/>
            <person name="Singh A."/>
            <person name="Wilkins M.J."/>
            <person name="Karaoz U."/>
            <person name="Brodie E.L."/>
            <person name="Williams K.H."/>
            <person name="Hubbard S.S."/>
            <person name="Banfield J.F."/>
        </authorList>
    </citation>
    <scope>NUCLEOTIDE SEQUENCE [LARGE SCALE GENOMIC DNA]</scope>
</reference>
<accession>A0A1F7GCN9</accession>
<dbReference type="Proteomes" id="UP000177208">
    <property type="component" value="Unassembled WGS sequence"/>
</dbReference>
<dbReference type="AlphaFoldDB" id="A0A1F7GCN9"/>
<evidence type="ECO:0000259" key="1">
    <source>
        <dbReference type="Pfam" id="PF04545"/>
    </source>
</evidence>
<comment type="caution">
    <text evidence="2">The sequence shown here is derived from an EMBL/GenBank/DDBJ whole genome shotgun (WGS) entry which is preliminary data.</text>
</comment>
<sequence>MVNQSIRYFASQVKNSKNLTRREKEILLFRLKKITLKKIGRKQKVTSERIRQIEKHALAKLIRKINQLLLFE</sequence>
<dbReference type="Pfam" id="PF04545">
    <property type="entry name" value="Sigma70_r4"/>
    <property type="match status" value="1"/>
</dbReference>
<dbReference type="InterPro" id="IPR013324">
    <property type="entry name" value="RNA_pol_sigma_r3/r4-like"/>
</dbReference>
<gene>
    <name evidence="2" type="ORF">A2774_00090</name>
</gene>
<protein>
    <recommendedName>
        <fullName evidence="1">RNA polymerase sigma-70 region 4 domain-containing protein</fullName>
    </recommendedName>
</protein>
<dbReference type="Gene3D" id="1.10.10.10">
    <property type="entry name" value="Winged helix-like DNA-binding domain superfamily/Winged helix DNA-binding domain"/>
    <property type="match status" value="1"/>
</dbReference>
<dbReference type="SUPFAM" id="SSF88659">
    <property type="entry name" value="Sigma3 and sigma4 domains of RNA polymerase sigma factors"/>
    <property type="match status" value="1"/>
</dbReference>